<dbReference type="OrthoDB" id="9786188at2"/>
<evidence type="ECO:0000313" key="4">
    <source>
        <dbReference type="Proteomes" id="UP000278006"/>
    </source>
</evidence>
<keyword evidence="1" id="KW-1133">Transmembrane helix</keyword>
<dbReference type="PROSITE" id="PS51257">
    <property type="entry name" value="PROKAR_LIPOPROTEIN"/>
    <property type="match status" value="1"/>
</dbReference>
<keyword evidence="1" id="KW-0812">Transmembrane</keyword>
<dbReference type="InterPro" id="IPR036514">
    <property type="entry name" value="SGNH_hydro_sf"/>
</dbReference>
<proteinExistence type="predicted"/>
<evidence type="ECO:0000259" key="2">
    <source>
        <dbReference type="Pfam" id="PF13472"/>
    </source>
</evidence>
<feature type="transmembrane region" description="Helical" evidence="1">
    <location>
        <begin position="136"/>
        <end position="157"/>
    </location>
</feature>
<dbReference type="Pfam" id="PF13472">
    <property type="entry name" value="Lipase_GDSL_2"/>
    <property type="match status" value="1"/>
</dbReference>
<organism evidence="3 4">
    <name type="scientific">Corticibacter populi</name>
    <dbReference type="NCBI Taxonomy" id="1550736"/>
    <lineage>
        <taxon>Bacteria</taxon>
        <taxon>Pseudomonadati</taxon>
        <taxon>Pseudomonadota</taxon>
        <taxon>Betaproteobacteria</taxon>
        <taxon>Burkholderiales</taxon>
        <taxon>Comamonadaceae</taxon>
        <taxon>Corticibacter</taxon>
    </lineage>
</organism>
<feature type="domain" description="SGNH hydrolase-type esterase" evidence="2">
    <location>
        <begin position="46"/>
        <end position="202"/>
    </location>
</feature>
<keyword evidence="4" id="KW-1185">Reference proteome</keyword>
<protein>
    <submittedName>
        <fullName evidence="3">Arylesterase</fullName>
    </submittedName>
</protein>
<dbReference type="Proteomes" id="UP000278006">
    <property type="component" value="Unassembled WGS sequence"/>
</dbReference>
<sequence length="218" mass="22593">MLGPARRRLLGQGLAAVALISGLGLAGCGRSKPRATPVSAGAVVLALGDSLTHGVGAAPRQDWPTLLAEATGWQVVNAGVSGNTSAQALARLPGLLQEYQPELVIVGIGGNDFLQRQSQQQTEANIRAICQQCQAAGAQVMLVAMPALGLLAAAGVLSDHAMYARIASEQKLPLLGDAWSDILADERLRSDQVHANTRGYALFAQRLEAGLRAAGMLS</sequence>
<dbReference type="SUPFAM" id="SSF52266">
    <property type="entry name" value="SGNH hydrolase"/>
    <property type="match status" value="1"/>
</dbReference>
<gene>
    <name evidence="3" type="ORF">D8I35_15405</name>
</gene>
<comment type="caution">
    <text evidence="3">The sequence shown here is derived from an EMBL/GenBank/DDBJ whole genome shotgun (WGS) entry which is preliminary data.</text>
</comment>
<reference evidence="3 4" key="1">
    <citation type="submission" date="2018-10" db="EMBL/GenBank/DDBJ databases">
        <title>Draft genome of Cortibacter populi DSM10536.</title>
        <authorList>
            <person name="Bernier A.-M."/>
            <person name="Bernard K."/>
        </authorList>
    </citation>
    <scope>NUCLEOTIDE SEQUENCE [LARGE SCALE GENOMIC DNA]</scope>
    <source>
        <strain evidence="3 4">DSM 105136</strain>
    </source>
</reference>
<evidence type="ECO:0000313" key="3">
    <source>
        <dbReference type="EMBL" id="RMX04329.1"/>
    </source>
</evidence>
<keyword evidence="1" id="KW-0472">Membrane</keyword>
<dbReference type="PANTHER" id="PTHR30383:SF24">
    <property type="entry name" value="THIOESTERASE 1_PROTEASE 1_LYSOPHOSPHOLIPASE L1"/>
    <property type="match status" value="1"/>
</dbReference>
<dbReference type="EMBL" id="RDQO01000005">
    <property type="protein sequence ID" value="RMX04329.1"/>
    <property type="molecule type" value="Genomic_DNA"/>
</dbReference>
<dbReference type="AlphaFoldDB" id="A0A3M6QP73"/>
<dbReference type="PANTHER" id="PTHR30383">
    <property type="entry name" value="THIOESTERASE 1/PROTEASE 1/LYSOPHOSPHOLIPASE L1"/>
    <property type="match status" value="1"/>
</dbReference>
<evidence type="ECO:0000256" key="1">
    <source>
        <dbReference type="SAM" id="Phobius"/>
    </source>
</evidence>
<dbReference type="InterPro" id="IPR051532">
    <property type="entry name" value="Ester_Hydrolysis_Enzymes"/>
</dbReference>
<dbReference type="GO" id="GO:0004622">
    <property type="term" value="F:phosphatidylcholine lysophospholipase activity"/>
    <property type="evidence" value="ECO:0007669"/>
    <property type="project" value="TreeGrafter"/>
</dbReference>
<dbReference type="Gene3D" id="3.40.50.1110">
    <property type="entry name" value="SGNH hydrolase"/>
    <property type="match status" value="1"/>
</dbReference>
<name>A0A3M6QP73_9BURK</name>
<accession>A0A3M6QP73</accession>
<dbReference type="InterPro" id="IPR013830">
    <property type="entry name" value="SGNH_hydro"/>
</dbReference>